<dbReference type="SUPFAM" id="SSF55874">
    <property type="entry name" value="ATPase domain of HSP90 chaperone/DNA topoisomerase II/histidine kinase"/>
    <property type="match status" value="1"/>
</dbReference>
<evidence type="ECO:0000256" key="12">
    <source>
        <dbReference type="ARBA" id="ARBA00023136"/>
    </source>
</evidence>
<evidence type="ECO:0000313" key="16">
    <source>
        <dbReference type="EMBL" id="QIM50660.1"/>
    </source>
</evidence>
<keyword evidence="11" id="KW-0902">Two-component regulatory system</keyword>
<dbReference type="GO" id="GO:0005524">
    <property type="term" value="F:ATP binding"/>
    <property type="evidence" value="ECO:0007669"/>
    <property type="project" value="UniProtKB-KW"/>
</dbReference>
<evidence type="ECO:0000313" key="17">
    <source>
        <dbReference type="Proteomes" id="UP000503162"/>
    </source>
</evidence>
<dbReference type="InterPro" id="IPR036890">
    <property type="entry name" value="HATPase_C_sf"/>
</dbReference>
<keyword evidence="6 13" id="KW-0812">Transmembrane</keyword>
<evidence type="ECO:0000256" key="2">
    <source>
        <dbReference type="ARBA" id="ARBA00004141"/>
    </source>
</evidence>
<dbReference type="InterPro" id="IPR036097">
    <property type="entry name" value="HisK_dim/P_sf"/>
</dbReference>
<dbReference type="AlphaFoldDB" id="A0A6G8ICC1"/>
<evidence type="ECO:0000256" key="5">
    <source>
        <dbReference type="ARBA" id="ARBA00022679"/>
    </source>
</evidence>
<evidence type="ECO:0000256" key="4">
    <source>
        <dbReference type="ARBA" id="ARBA00022553"/>
    </source>
</evidence>
<evidence type="ECO:0000256" key="3">
    <source>
        <dbReference type="ARBA" id="ARBA00012438"/>
    </source>
</evidence>
<organism evidence="16 17">
    <name type="scientific">Hydrogenophaga crocea</name>
    <dbReference type="NCBI Taxonomy" id="2716225"/>
    <lineage>
        <taxon>Bacteria</taxon>
        <taxon>Pseudomonadati</taxon>
        <taxon>Pseudomonadota</taxon>
        <taxon>Betaproteobacteria</taxon>
        <taxon>Burkholderiales</taxon>
        <taxon>Comamonadaceae</taxon>
        <taxon>Hydrogenophaga</taxon>
    </lineage>
</organism>
<dbReference type="Pfam" id="PF00512">
    <property type="entry name" value="HisKA"/>
    <property type="match status" value="1"/>
</dbReference>
<dbReference type="EMBL" id="CP049989">
    <property type="protein sequence ID" value="QIM50660.1"/>
    <property type="molecule type" value="Genomic_DNA"/>
</dbReference>
<evidence type="ECO:0000256" key="10">
    <source>
        <dbReference type="ARBA" id="ARBA00022989"/>
    </source>
</evidence>
<feature type="domain" description="Histidine kinase" evidence="14">
    <location>
        <begin position="239"/>
        <end position="455"/>
    </location>
</feature>
<gene>
    <name evidence="16" type="ORF">G9Q37_00195</name>
</gene>
<evidence type="ECO:0000256" key="11">
    <source>
        <dbReference type="ARBA" id="ARBA00023012"/>
    </source>
</evidence>
<dbReference type="SMART" id="SM00388">
    <property type="entry name" value="HisKA"/>
    <property type="match status" value="1"/>
</dbReference>
<feature type="domain" description="HAMP" evidence="15">
    <location>
        <begin position="179"/>
        <end position="231"/>
    </location>
</feature>
<dbReference type="GO" id="GO:0000155">
    <property type="term" value="F:phosphorelay sensor kinase activity"/>
    <property type="evidence" value="ECO:0007669"/>
    <property type="project" value="InterPro"/>
</dbReference>
<dbReference type="InterPro" id="IPR003661">
    <property type="entry name" value="HisK_dim/P_dom"/>
</dbReference>
<sequence>MKGPTNSLRGNVLRALVVTILASWAVALVALWFFLKQTETSIADNGLRNFATHILRAIPAHADDRAAGPGLSPKPSTLSDDPKLAFQVWSDRTRLIAATPGAPATALKPDFANGFASLVVDGQRWRVYSVSDGGQRKHVQVGRLHRELDAELRQKALVFMGLLTTLVCFAGLITFLAVRRSLRPVAELETTLRQRVAFDLTPLATDHLPSELRPLVASFNRVLTQLDEAVENERRFIGDAAHELRTPLAALQTQAHVALRARTAPEKDAALVKLVAVAERNTRLSEQLLDLARLNAGERAPQRERADLAVLVLHVAREFEIVAETRQRSLTLDLSPAPLDCNIDEVGILLRNLVDNALRYTLPAGRVRVRCALEPSPLGEAAWVEVADDGPGVPPDEREAIFRRFHRLPSSGGRGSGIGLSLVAGIVRLHGASLSTGTGIDGRGFAVRVRFAALPDETPRTAA</sequence>
<dbReference type="PROSITE" id="PS50109">
    <property type="entry name" value="HIS_KIN"/>
    <property type="match status" value="1"/>
</dbReference>
<dbReference type="Proteomes" id="UP000503162">
    <property type="component" value="Chromosome"/>
</dbReference>
<dbReference type="InterPro" id="IPR050428">
    <property type="entry name" value="TCS_sensor_his_kinase"/>
</dbReference>
<reference evidence="16 17" key="1">
    <citation type="submission" date="2020-03" db="EMBL/GenBank/DDBJ databases">
        <title>Hydrogenophaga sp. nov. isolated from cyanobacterial mat.</title>
        <authorList>
            <person name="Thorat V."/>
            <person name="Kirdat K."/>
            <person name="Tiwarekar B."/>
            <person name="Costa E.D."/>
            <person name="Yadav A."/>
        </authorList>
    </citation>
    <scope>NUCLEOTIDE SEQUENCE [LARGE SCALE GENOMIC DNA]</scope>
    <source>
        <strain evidence="16 17">BA0156</strain>
    </source>
</reference>
<dbReference type="KEGG" id="hcz:G9Q37_00195"/>
<dbReference type="Gene3D" id="1.10.287.130">
    <property type="match status" value="1"/>
</dbReference>
<keyword evidence="5" id="KW-0808">Transferase</keyword>
<dbReference type="SUPFAM" id="SSF47384">
    <property type="entry name" value="Homodimeric domain of signal transducing histidine kinase"/>
    <property type="match status" value="1"/>
</dbReference>
<comment type="catalytic activity">
    <reaction evidence="1">
        <text>ATP + protein L-histidine = ADP + protein N-phospho-L-histidine.</text>
        <dbReference type="EC" id="2.7.13.3"/>
    </reaction>
</comment>
<dbReference type="Gene3D" id="3.30.565.10">
    <property type="entry name" value="Histidine kinase-like ATPase, C-terminal domain"/>
    <property type="match status" value="1"/>
</dbReference>
<evidence type="ECO:0000256" key="6">
    <source>
        <dbReference type="ARBA" id="ARBA00022692"/>
    </source>
</evidence>
<evidence type="ECO:0000256" key="9">
    <source>
        <dbReference type="ARBA" id="ARBA00022840"/>
    </source>
</evidence>
<dbReference type="InterPro" id="IPR003594">
    <property type="entry name" value="HATPase_dom"/>
</dbReference>
<dbReference type="SMART" id="SM00387">
    <property type="entry name" value="HATPase_c"/>
    <property type="match status" value="1"/>
</dbReference>
<evidence type="ECO:0000259" key="15">
    <source>
        <dbReference type="PROSITE" id="PS50885"/>
    </source>
</evidence>
<dbReference type="InterPro" id="IPR003660">
    <property type="entry name" value="HAMP_dom"/>
</dbReference>
<evidence type="ECO:0000256" key="13">
    <source>
        <dbReference type="SAM" id="Phobius"/>
    </source>
</evidence>
<evidence type="ECO:0000256" key="8">
    <source>
        <dbReference type="ARBA" id="ARBA00022777"/>
    </source>
</evidence>
<dbReference type="PANTHER" id="PTHR45436">
    <property type="entry name" value="SENSOR HISTIDINE KINASE YKOH"/>
    <property type="match status" value="1"/>
</dbReference>
<dbReference type="EC" id="2.7.13.3" evidence="3"/>
<keyword evidence="10 13" id="KW-1133">Transmembrane helix</keyword>
<keyword evidence="4" id="KW-0597">Phosphoprotein</keyword>
<evidence type="ECO:0000259" key="14">
    <source>
        <dbReference type="PROSITE" id="PS50109"/>
    </source>
</evidence>
<dbReference type="PANTHER" id="PTHR45436:SF14">
    <property type="entry name" value="SENSOR PROTEIN QSEC"/>
    <property type="match status" value="1"/>
</dbReference>
<feature type="transmembrane region" description="Helical" evidence="13">
    <location>
        <begin position="12"/>
        <end position="35"/>
    </location>
</feature>
<name>A0A6G8ICC1_9BURK</name>
<dbReference type="Pfam" id="PF02518">
    <property type="entry name" value="HATPase_c"/>
    <property type="match status" value="1"/>
</dbReference>
<dbReference type="PRINTS" id="PR00344">
    <property type="entry name" value="BCTRLSENSOR"/>
</dbReference>
<keyword evidence="7" id="KW-0547">Nucleotide-binding</keyword>
<feature type="transmembrane region" description="Helical" evidence="13">
    <location>
        <begin position="156"/>
        <end position="178"/>
    </location>
</feature>
<evidence type="ECO:0000256" key="1">
    <source>
        <dbReference type="ARBA" id="ARBA00000085"/>
    </source>
</evidence>
<dbReference type="RefSeq" id="WP_166222838.1">
    <property type="nucleotide sequence ID" value="NZ_CP049989.1"/>
</dbReference>
<accession>A0A6G8ICC1</accession>
<dbReference type="PROSITE" id="PS50885">
    <property type="entry name" value="HAMP"/>
    <property type="match status" value="1"/>
</dbReference>
<keyword evidence="8" id="KW-0418">Kinase</keyword>
<keyword evidence="12 13" id="KW-0472">Membrane</keyword>
<dbReference type="CDD" id="cd00082">
    <property type="entry name" value="HisKA"/>
    <property type="match status" value="1"/>
</dbReference>
<dbReference type="InterPro" id="IPR004358">
    <property type="entry name" value="Sig_transdc_His_kin-like_C"/>
</dbReference>
<comment type="subcellular location">
    <subcellularLocation>
        <location evidence="2">Membrane</location>
        <topology evidence="2">Multi-pass membrane protein</topology>
    </subcellularLocation>
</comment>
<evidence type="ECO:0000256" key="7">
    <source>
        <dbReference type="ARBA" id="ARBA00022741"/>
    </source>
</evidence>
<protein>
    <recommendedName>
        <fullName evidence="3">histidine kinase</fullName>
        <ecNumber evidence="3">2.7.13.3</ecNumber>
    </recommendedName>
</protein>
<proteinExistence type="predicted"/>
<dbReference type="InterPro" id="IPR005467">
    <property type="entry name" value="His_kinase_dom"/>
</dbReference>
<dbReference type="GO" id="GO:0005886">
    <property type="term" value="C:plasma membrane"/>
    <property type="evidence" value="ECO:0007669"/>
    <property type="project" value="TreeGrafter"/>
</dbReference>
<keyword evidence="17" id="KW-1185">Reference proteome</keyword>
<keyword evidence="9" id="KW-0067">ATP-binding</keyword>